<evidence type="ECO:0000256" key="3">
    <source>
        <dbReference type="ARBA" id="ARBA00022840"/>
    </source>
</evidence>
<evidence type="ECO:0000313" key="5">
    <source>
        <dbReference type="EMBL" id="TLS65637.1"/>
    </source>
</evidence>
<dbReference type="Proteomes" id="UP000306585">
    <property type="component" value="Unassembled WGS sequence"/>
</dbReference>
<keyword evidence="6" id="KW-1185">Reference proteome</keyword>
<protein>
    <recommendedName>
        <fullName evidence="4">Bacterial type II secretion system protein E domain-containing protein</fullName>
    </recommendedName>
</protein>
<dbReference type="InterPro" id="IPR001482">
    <property type="entry name" value="T2SS/T4SS_dom"/>
</dbReference>
<gene>
    <name evidence="5" type="ORF">FEF65_12480</name>
</gene>
<dbReference type="OrthoDB" id="9805147at2"/>
<proteinExistence type="inferred from homology"/>
<evidence type="ECO:0000259" key="4">
    <source>
        <dbReference type="PROSITE" id="PS00662"/>
    </source>
</evidence>
<evidence type="ECO:0000256" key="2">
    <source>
        <dbReference type="ARBA" id="ARBA00022741"/>
    </source>
</evidence>
<dbReference type="Gene3D" id="3.40.50.300">
    <property type="entry name" value="P-loop containing nucleotide triphosphate hydrolases"/>
    <property type="match status" value="1"/>
</dbReference>
<dbReference type="PANTHER" id="PTHR30258">
    <property type="entry name" value="TYPE II SECRETION SYSTEM PROTEIN GSPE-RELATED"/>
    <property type="match status" value="1"/>
</dbReference>
<evidence type="ECO:0000313" key="6">
    <source>
        <dbReference type="Proteomes" id="UP000306585"/>
    </source>
</evidence>
<dbReference type="GO" id="GO:0005886">
    <property type="term" value="C:plasma membrane"/>
    <property type="evidence" value="ECO:0007669"/>
    <property type="project" value="TreeGrafter"/>
</dbReference>
<dbReference type="Pfam" id="PF00437">
    <property type="entry name" value="T2SSE"/>
    <property type="match status" value="1"/>
</dbReference>
<dbReference type="Pfam" id="PF05157">
    <property type="entry name" value="MshEN"/>
    <property type="match status" value="1"/>
</dbReference>
<dbReference type="Gene3D" id="3.30.450.90">
    <property type="match status" value="1"/>
</dbReference>
<dbReference type="PROSITE" id="PS00662">
    <property type="entry name" value="T2SP_E"/>
    <property type="match status" value="1"/>
</dbReference>
<feature type="domain" description="Bacterial type II secretion system protein E" evidence="4">
    <location>
        <begin position="615"/>
        <end position="629"/>
    </location>
</feature>
<dbReference type="InterPro" id="IPR003593">
    <property type="entry name" value="AAA+_ATPase"/>
</dbReference>
<sequence>MNSSRFQNVTMNLMSGEMLVGQLLGFSPIMTKLHFMTAAGDARKIDMHDIVYIGIHGTAATHPSRMSDLDDLKIITVNLDTFDIYAAPAMSNAPGFYAYLKDQSLPFERIFFYQHGIRYQEKPERLGDLLIDQEILGYDDLQRALDIQIKSMPHLGDVLKGQGKVSDEDLDEALKTQQLQRMRLGDLLVHHELVTEDDVHEALQEQRASVDIPLGQILVDKGKVEHGHIDNALKMQSRRKMRLGEILLEAKLINPHDLQVALDEQKAHGHRLGEILLSTDVITEDQLLEVLAKKFRLPTVDLDSYPVNPEAATMIDRPIIEKYGILPIDVDKHSLTIALSDPMGLEAYDTISFKTGKKVHEVMVKASQLQEKLARFLKEDFADDQLSCEFLHQDDDEDDEPLNELQITQSAEDAPIVRLVNRIIRGGLRKHASDIHILPQAKKLVLAYRLNGQLLSESSLEKNLSKQISARIKILCGMDIAEQRLPQDGRLILRDGKKKHEFRVSCIPNTFGESLVLRVLNKDAAVDLKQLGLRESDLGQLSTIVRKPYGLLLVTGPTGSGKSTTLFSLLKSIADLPAHILTIEDPVESEIAGANQIQVNQKIGMTFARILRNVLRHDPDVIMIGEIRDGETAEIAIEAALTGHLMFSTLHTNSAVDTIIRLNDLDIPNYLLAPSLLGVVSQNLLKQLCPDCRQPVAEDDEVFSIIRDAGYQRPETLYAACGCEHCNRTGYIGRVMLYEFLAVNDEVRQAIHDGKTGHELQRIAIQNGMVPKAEYALKMAADGIIDHKEFIYALM</sequence>
<accession>A0A5R9GMX3</accession>
<keyword evidence="2" id="KW-0547">Nucleotide-binding</keyword>
<dbReference type="EMBL" id="VBRY01000014">
    <property type="protein sequence ID" value="TLS65637.1"/>
    <property type="molecule type" value="Genomic_DNA"/>
</dbReference>
<evidence type="ECO:0000256" key="1">
    <source>
        <dbReference type="ARBA" id="ARBA00006611"/>
    </source>
</evidence>
<dbReference type="RefSeq" id="WP_138240152.1">
    <property type="nucleotide sequence ID" value="NZ_VBRY01000014.1"/>
</dbReference>
<dbReference type="InterPro" id="IPR037257">
    <property type="entry name" value="T2SS_E_N_sf"/>
</dbReference>
<dbReference type="SMART" id="SM00382">
    <property type="entry name" value="AAA"/>
    <property type="match status" value="1"/>
</dbReference>
<dbReference type="InterPro" id="IPR007831">
    <property type="entry name" value="T2SS_GspE_N"/>
</dbReference>
<dbReference type="AlphaFoldDB" id="A0A5R9GMX3"/>
<dbReference type="SUPFAM" id="SSF160246">
    <property type="entry name" value="EspE N-terminal domain-like"/>
    <property type="match status" value="3"/>
</dbReference>
<organism evidence="5 6">
    <name type="scientific">Mariprofundus erugo</name>
    <dbReference type="NCBI Taxonomy" id="2528639"/>
    <lineage>
        <taxon>Bacteria</taxon>
        <taxon>Pseudomonadati</taxon>
        <taxon>Pseudomonadota</taxon>
        <taxon>Candidatius Mariprofundia</taxon>
        <taxon>Mariprofundales</taxon>
        <taxon>Mariprofundaceae</taxon>
        <taxon>Mariprofundus</taxon>
    </lineage>
</organism>
<comment type="caution">
    <text evidence="5">The sequence shown here is derived from an EMBL/GenBank/DDBJ whole genome shotgun (WGS) entry which is preliminary data.</text>
</comment>
<comment type="similarity">
    <text evidence="1">Belongs to the GSP E family.</text>
</comment>
<dbReference type="SUPFAM" id="SSF52540">
    <property type="entry name" value="P-loop containing nucleoside triphosphate hydrolases"/>
    <property type="match status" value="1"/>
</dbReference>
<dbReference type="CDD" id="cd01129">
    <property type="entry name" value="PulE-GspE-like"/>
    <property type="match status" value="1"/>
</dbReference>
<dbReference type="Gene3D" id="3.30.300.160">
    <property type="entry name" value="Type II secretion system, protein E, N-terminal domain"/>
    <property type="match status" value="1"/>
</dbReference>
<dbReference type="InterPro" id="IPR027417">
    <property type="entry name" value="P-loop_NTPase"/>
</dbReference>
<name>A0A5R9GMX3_9PROT</name>
<reference evidence="5 6" key="1">
    <citation type="journal article" date="2019" name="Appl. Environ. Microbiol.">
        <title>Environmental Evidence and Genomic Insight of Iron-oxidizing Bacteria Preference Towards More Corrosion Resistant Stainless Steel at Higher Salinities.</title>
        <authorList>
            <person name="Garrison C.E."/>
            <person name="Price K.A."/>
            <person name="Field E.K."/>
        </authorList>
    </citation>
    <scope>NUCLEOTIDE SEQUENCE [LARGE SCALE GENOMIC DNA]</scope>
    <source>
        <strain evidence="5 6">P3</strain>
    </source>
</reference>
<keyword evidence="3" id="KW-0067">ATP-binding</keyword>
<dbReference type="GO" id="GO:0016887">
    <property type="term" value="F:ATP hydrolysis activity"/>
    <property type="evidence" value="ECO:0007669"/>
    <property type="project" value="TreeGrafter"/>
</dbReference>
<dbReference type="GO" id="GO:0005524">
    <property type="term" value="F:ATP binding"/>
    <property type="evidence" value="ECO:0007669"/>
    <property type="project" value="UniProtKB-KW"/>
</dbReference>
<dbReference type="PANTHER" id="PTHR30258:SF1">
    <property type="entry name" value="PROTEIN TRANSPORT PROTEIN HOFB HOMOLOG"/>
    <property type="match status" value="1"/>
</dbReference>